<feature type="transmembrane region" description="Helical" evidence="6">
    <location>
        <begin position="66"/>
        <end position="87"/>
    </location>
</feature>
<feature type="transmembrane region" description="Helical" evidence="6">
    <location>
        <begin position="107"/>
        <end position="133"/>
    </location>
</feature>
<keyword evidence="4 6" id="KW-1133">Transmembrane helix</keyword>
<dbReference type="PIRSF" id="PIRSF006324">
    <property type="entry name" value="LeuE"/>
    <property type="match status" value="1"/>
</dbReference>
<evidence type="ECO:0000256" key="2">
    <source>
        <dbReference type="ARBA" id="ARBA00022475"/>
    </source>
</evidence>
<dbReference type="Pfam" id="PF01810">
    <property type="entry name" value="LysE"/>
    <property type="match status" value="1"/>
</dbReference>
<evidence type="ECO:0000256" key="5">
    <source>
        <dbReference type="ARBA" id="ARBA00023136"/>
    </source>
</evidence>
<dbReference type="PANTHER" id="PTHR30086:SF14">
    <property type="entry name" value="HOMOSERINE_HOMOSERINE LACTONE EFFLUX PROTEIN"/>
    <property type="match status" value="1"/>
</dbReference>
<comment type="subcellular location">
    <subcellularLocation>
        <location evidence="1">Cell membrane</location>
        <topology evidence="1">Multi-pass membrane protein</topology>
    </subcellularLocation>
</comment>
<proteinExistence type="predicted"/>
<accession>A0A975L7R3</accession>
<keyword evidence="5 6" id="KW-0472">Membrane</keyword>
<name>A0A975L7R3_9ACTN</name>
<feature type="transmembrane region" description="Helical" evidence="6">
    <location>
        <begin position="145"/>
        <end position="170"/>
    </location>
</feature>
<dbReference type="EMBL" id="CP074402">
    <property type="protein sequence ID" value="QVJ00686.1"/>
    <property type="molecule type" value="Genomic_DNA"/>
</dbReference>
<gene>
    <name evidence="7" type="ORF">KGD82_19250</name>
</gene>
<sequence length="202" mass="20660">MTTEFLLTSLVLTLTPGPGVVFTLAASLSRGARAGVVAAVACTLGLLPHVLLALTGAAALLAASPVAFAAVRWLGVAYLLYMAWGSWTGTGALKPSGGSTAPSYRATLTGALLVNLLNPKLSVFFLAFLPVFVDTGAPDALQRMVLLSAVFMAVTLVVFVGYGLGAALVSERVAARPGVMRVVGRVFALCFVAMAAHLALVV</sequence>
<keyword evidence="8" id="KW-1185">Reference proteome</keyword>
<reference evidence="7" key="1">
    <citation type="submission" date="2021-05" db="EMBL/GenBank/DDBJ databases">
        <authorList>
            <person name="Kaiqin L."/>
            <person name="Jian G."/>
        </authorList>
    </citation>
    <scope>NUCLEOTIDE SEQUENCE</scope>
    <source>
        <strain evidence="7">HDS5</strain>
    </source>
</reference>
<dbReference type="InterPro" id="IPR001123">
    <property type="entry name" value="LeuE-type"/>
</dbReference>
<organism evidence="7 8">
    <name type="scientific">Nocardiopsis eucommiae</name>
    <dbReference type="NCBI Taxonomy" id="2831970"/>
    <lineage>
        <taxon>Bacteria</taxon>
        <taxon>Bacillati</taxon>
        <taxon>Actinomycetota</taxon>
        <taxon>Actinomycetes</taxon>
        <taxon>Streptosporangiales</taxon>
        <taxon>Nocardiopsidaceae</taxon>
        <taxon>Nocardiopsis</taxon>
    </lineage>
</organism>
<evidence type="ECO:0000256" key="6">
    <source>
        <dbReference type="SAM" id="Phobius"/>
    </source>
</evidence>
<evidence type="ECO:0000313" key="7">
    <source>
        <dbReference type="EMBL" id="QVJ00686.1"/>
    </source>
</evidence>
<dbReference type="PANTHER" id="PTHR30086">
    <property type="entry name" value="ARGININE EXPORTER PROTEIN ARGO"/>
    <property type="match status" value="1"/>
</dbReference>
<dbReference type="Proteomes" id="UP000682416">
    <property type="component" value="Chromosome"/>
</dbReference>
<evidence type="ECO:0000256" key="3">
    <source>
        <dbReference type="ARBA" id="ARBA00022692"/>
    </source>
</evidence>
<evidence type="ECO:0000256" key="4">
    <source>
        <dbReference type="ARBA" id="ARBA00022989"/>
    </source>
</evidence>
<evidence type="ECO:0000256" key="1">
    <source>
        <dbReference type="ARBA" id="ARBA00004651"/>
    </source>
</evidence>
<dbReference type="GO" id="GO:0042970">
    <property type="term" value="F:homoserine transmembrane transporter activity"/>
    <property type="evidence" value="ECO:0007669"/>
    <property type="project" value="TreeGrafter"/>
</dbReference>
<keyword evidence="2" id="KW-1003">Cell membrane</keyword>
<keyword evidence="3 6" id="KW-0812">Transmembrane</keyword>
<dbReference type="AlphaFoldDB" id="A0A975L7R3"/>
<evidence type="ECO:0000313" key="8">
    <source>
        <dbReference type="Proteomes" id="UP000682416"/>
    </source>
</evidence>
<feature type="transmembrane region" description="Helical" evidence="6">
    <location>
        <begin position="33"/>
        <end position="54"/>
    </location>
</feature>
<dbReference type="KEGG" id="nec:KGD82_19250"/>
<feature type="transmembrane region" description="Helical" evidence="6">
    <location>
        <begin position="182"/>
        <end position="201"/>
    </location>
</feature>
<dbReference type="GO" id="GO:0005886">
    <property type="term" value="C:plasma membrane"/>
    <property type="evidence" value="ECO:0007669"/>
    <property type="project" value="UniProtKB-SubCell"/>
</dbReference>
<protein>
    <submittedName>
        <fullName evidence="7">LysE family translocator</fullName>
    </submittedName>
</protein>